<dbReference type="Gene3D" id="3.40.50.720">
    <property type="entry name" value="NAD(P)-binding Rossmann-like Domain"/>
    <property type="match status" value="1"/>
</dbReference>
<dbReference type="Gene3D" id="3.90.180.10">
    <property type="entry name" value="Medium-chain alcohol dehydrogenases, catalytic domain"/>
    <property type="match status" value="1"/>
</dbReference>
<accession>A0AAE3ZDS6</accession>
<dbReference type="GO" id="GO:0016491">
    <property type="term" value="F:oxidoreductase activity"/>
    <property type="evidence" value="ECO:0007669"/>
    <property type="project" value="InterPro"/>
</dbReference>
<comment type="caution">
    <text evidence="2">The sequence shown here is derived from an EMBL/GenBank/DDBJ whole genome shotgun (WGS) entry which is preliminary data.</text>
</comment>
<dbReference type="CDD" id="cd05289">
    <property type="entry name" value="MDR_like_2"/>
    <property type="match status" value="1"/>
</dbReference>
<keyword evidence="3" id="KW-1185">Reference proteome</keyword>
<dbReference type="EMBL" id="JAVDXW010000001">
    <property type="protein sequence ID" value="MDR7303051.1"/>
    <property type="molecule type" value="Genomic_DNA"/>
</dbReference>
<dbReference type="Pfam" id="PF08240">
    <property type="entry name" value="ADH_N"/>
    <property type="match status" value="1"/>
</dbReference>
<sequence length="311" mass="32892">MQAVALTEFGEPEVLSLQELDDPLVGPDTVLVEVRAAGVNPVDYMIRRGYLQGAYPHHMPLIPGWDVAGVVRAAGPAVTGYRPGDEVVGYVRKDHVQNGTYADMVAAPVRTLAHKSRSLDFERAAGIPLAGLTAVQTLHAAGAGRGDIVLVHAASGGVGHLAVQIATAMGASRVIGTASEGNHEFLRELGAEPLTYGERLPERLAELVGGEGKVDVALDFVGGQALADSPSIVRSPERHVSVMDPDTVLSQGGRYVFVHPDSQQLTWLGELADNGQLRVEVQQTFPLEQAAAAHRVLEDGHVRGKLVLTPA</sequence>
<dbReference type="InterPro" id="IPR036291">
    <property type="entry name" value="NAD(P)-bd_dom_sf"/>
</dbReference>
<dbReference type="InterPro" id="IPR050700">
    <property type="entry name" value="YIM1/Zinc_Alcohol_DH_Fams"/>
</dbReference>
<name>A0AAE3ZDS6_9ACTN</name>
<dbReference type="PANTHER" id="PTHR11695">
    <property type="entry name" value="ALCOHOL DEHYDROGENASE RELATED"/>
    <property type="match status" value="1"/>
</dbReference>
<dbReference type="SUPFAM" id="SSF50129">
    <property type="entry name" value="GroES-like"/>
    <property type="match status" value="1"/>
</dbReference>
<dbReference type="PANTHER" id="PTHR11695:SF294">
    <property type="entry name" value="RETICULON-4-INTERACTING PROTEIN 1, MITOCHONDRIAL"/>
    <property type="match status" value="1"/>
</dbReference>
<dbReference type="InterPro" id="IPR020843">
    <property type="entry name" value="ER"/>
</dbReference>
<evidence type="ECO:0000313" key="3">
    <source>
        <dbReference type="Proteomes" id="UP001180845"/>
    </source>
</evidence>
<reference evidence="2" key="1">
    <citation type="submission" date="2023-07" db="EMBL/GenBank/DDBJ databases">
        <title>Sequencing the genomes of 1000 actinobacteria strains.</title>
        <authorList>
            <person name="Klenk H.-P."/>
        </authorList>
    </citation>
    <scope>NUCLEOTIDE SEQUENCE</scope>
    <source>
        <strain evidence="2">DSM 45977</strain>
    </source>
</reference>
<feature type="domain" description="Enoyl reductase (ER)" evidence="1">
    <location>
        <begin position="10"/>
        <end position="308"/>
    </location>
</feature>
<dbReference type="InterPro" id="IPR013154">
    <property type="entry name" value="ADH-like_N"/>
</dbReference>
<evidence type="ECO:0000313" key="2">
    <source>
        <dbReference type="EMBL" id="MDR7303051.1"/>
    </source>
</evidence>
<gene>
    <name evidence="2" type="ORF">JOF55_003232</name>
</gene>
<evidence type="ECO:0000259" key="1">
    <source>
        <dbReference type="SMART" id="SM00829"/>
    </source>
</evidence>
<dbReference type="Proteomes" id="UP001180845">
    <property type="component" value="Unassembled WGS sequence"/>
</dbReference>
<organism evidence="2 3">
    <name type="scientific">Haloactinomyces albus</name>
    <dbReference type="NCBI Taxonomy" id="1352928"/>
    <lineage>
        <taxon>Bacteria</taxon>
        <taxon>Bacillati</taxon>
        <taxon>Actinomycetota</taxon>
        <taxon>Actinomycetes</taxon>
        <taxon>Actinopolysporales</taxon>
        <taxon>Actinopolysporaceae</taxon>
        <taxon>Haloactinomyces</taxon>
    </lineage>
</organism>
<dbReference type="Pfam" id="PF13602">
    <property type="entry name" value="ADH_zinc_N_2"/>
    <property type="match status" value="1"/>
</dbReference>
<dbReference type="SMART" id="SM00829">
    <property type="entry name" value="PKS_ER"/>
    <property type="match status" value="1"/>
</dbReference>
<proteinExistence type="predicted"/>
<dbReference type="RefSeq" id="WP_310275096.1">
    <property type="nucleotide sequence ID" value="NZ_JAVDXW010000001.1"/>
</dbReference>
<dbReference type="SUPFAM" id="SSF51735">
    <property type="entry name" value="NAD(P)-binding Rossmann-fold domains"/>
    <property type="match status" value="1"/>
</dbReference>
<protein>
    <submittedName>
        <fullName evidence="2">NADPH:quinone reductase-like Zn-dependent oxidoreductase</fullName>
    </submittedName>
</protein>
<dbReference type="AlphaFoldDB" id="A0AAE3ZDS6"/>
<dbReference type="InterPro" id="IPR011032">
    <property type="entry name" value="GroES-like_sf"/>
</dbReference>